<organism evidence="2 3">
    <name type="scientific">Streptomyces tagetis</name>
    <dbReference type="NCBI Taxonomy" id="2820809"/>
    <lineage>
        <taxon>Bacteria</taxon>
        <taxon>Bacillati</taxon>
        <taxon>Actinomycetota</taxon>
        <taxon>Actinomycetes</taxon>
        <taxon>Kitasatosporales</taxon>
        <taxon>Streptomycetaceae</taxon>
        <taxon>Streptomyces</taxon>
    </lineage>
</organism>
<name>A0A940XJH7_9ACTN</name>
<sequence>MDPRLPRLRRKLAQIPFNPLRSHSFGEEKHRFQLGRTVSAATIDAFETDHGVVLPAPYRDFLTFLGATGASPFYGLLPLSRCMLFTMDSKRSEDGAPRGFTTVEDRARPGDRFLNIIEAGCSDVVLLGVTGPLTGRIVTGNSDGFWGPDLSSAPDFIAWYELWLDEMAAGHDSRALELTSPAGRSAERRARPTSQQLRTASEDIGPH</sequence>
<dbReference type="Proteomes" id="UP000677875">
    <property type="component" value="Unassembled WGS sequence"/>
</dbReference>
<accession>A0A940XJH7</accession>
<comment type="caution">
    <text evidence="2">The sequence shown here is derived from an EMBL/GenBank/DDBJ whole genome shotgun (WGS) entry which is preliminary data.</text>
</comment>
<dbReference type="AlphaFoldDB" id="A0A940XJH7"/>
<evidence type="ECO:0000256" key="1">
    <source>
        <dbReference type="SAM" id="MobiDB-lite"/>
    </source>
</evidence>
<protein>
    <submittedName>
        <fullName evidence="2">SMI1/KNR4 family protein</fullName>
    </submittedName>
</protein>
<dbReference type="InterPro" id="IPR037883">
    <property type="entry name" value="Knr4/Smi1-like_sf"/>
</dbReference>
<dbReference type="RefSeq" id="WP_210872188.1">
    <property type="nucleotide sequence ID" value="NZ_JAGPNL010000003.1"/>
</dbReference>
<evidence type="ECO:0000313" key="3">
    <source>
        <dbReference type="Proteomes" id="UP000677875"/>
    </source>
</evidence>
<proteinExistence type="predicted"/>
<reference evidence="2" key="1">
    <citation type="submission" date="2021-04" db="EMBL/GenBank/DDBJ databases">
        <title>Genome seq and assembly of Streptomyces sp. RG38.</title>
        <authorList>
            <person name="Chhetri G."/>
        </authorList>
    </citation>
    <scope>NUCLEOTIDE SEQUENCE</scope>
    <source>
        <strain evidence="2">RG38</strain>
    </source>
</reference>
<dbReference type="SUPFAM" id="SSF160631">
    <property type="entry name" value="SMI1/KNR4-like"/>
    <property type="match status" value="1"/>
</dbReference>
<keyword evidence="3" id="KW-1185">Reference proteome</keyword>
<feature type="region of interest" description="Disordered" evidence="1">
    <location>
        <begin position="177"/>
        <end position="207"/>
    </location>
</feature>
<dbReference type="EMBL" id="JAGPNL010000003">
    <property type="protein sequence ID" value="MBQ0827646.1"/>
    <property type="molecule type" value="Genomic_DNA"/>
</dbReference>
<evidence type="ECO:0000313" key="2">
    <source>
        <dbReference type="EMBL" id="MBQ0827646.1"/>
    </source>
</evidence>
<gene>
    <name evidence="2" type="ORF">J5Y05_14170</name>
</gene>